<feature type="compositionally biased region" description="Basic and acidic residues" evidence="5">
    <location>
        <begin position="142"/>
        <end position="154"/>
    </location>
</feature>
<dbReference type="SMART" id="SM00906">
    <property type="entry name" value="Fungal_trans"/>
    <property type="match status" value="1"/>
</dbReference>
<gene>
    <name evidence="7" type="ORF">CONLIGDRAFT_636536</name>
</gene>
<dbReference type="PANTHER" id="PTHR47424:SF6">
    <property type="entry name" value="PROLINE UTILIZATION TRANS-ACTIVATOR"/>
    <property type="match status" value="1"/>
</dbReference>
<dbReference type="InterPro" id="IPR001138">
    <property type="entry name" value="Zn2Cys6_DnaBD"/>
</dbReference>
<evidence type="ECO:0000313" key="7">
    <source>
        <dbReference type="EMBL" id="OIW25470.1"/>
    </source>
</evidence>
<feature type="region of interest" description="Disordered" evidence="5">
    <location>
        <begin position="1"/>
        <end position="46"/>
    </location>
</feature>
<dbReference type="InterPro" id="IPR007219">
    <property type="entry name" value="XnlR_reg_dom"/>
</dbReference>
<evidence type="ECO:0000259" key="6">
    <source>
        <dbReference type="PROSITE" id="PS50048"/>
    </source>
</evidence>
<name>A0A1J7IDC3_9PEZI</name>
<proteinExistence type="predicted"/>
<dbReference type="PROSITE" id="PS50048">
    <property type="entry name" value="ZN2_CY6_FUNGAL_2"/>
    <property type="match status" value="1"/>
</dbReference>
<evidence type="ECO:0000256" key="4">
    <source>
        <dbReference type="ARBA" id="ARBA00023242"/>
    </source>
</evidence>
<dbReference type="SUPFAM" id="SSF57701">
    <property type="entry name" value="Zn2/Cys6 DNA-binding domain"/>
    <property type="match status" value="1"/>
</dbReference>
<keyword evidence="4" id="KW-0539">Nucleus</keyword>
<feature type="compositionally biased region" description="Basic and acidic residues" evidence="5">
    <location>
        <begin position="26"/>
        <end position="38"/>
    </location>
</feature>
<evidence type="ECO:0000256" key="2">
    <source>
        <dbReference type="ARBA" id="ARBA00023015"/>
    </source>
</evidence>
<protein>
    <recommendedName>
        <fullName evidence="6">Zn(2)-C6 fungal-type domain-containing protein</fullName>
    </recommendedName>
</protein>
<dbReference type="GO" id="GO:0008270">
    <property type="term" value="F:zinc ion binding"/>
    <property type="evidence" value="ECO:0007669"/>
    <property type="project" value="InterPro"/>
</dbReference>
<dbReference type="InterPro" id="IPR036864">
    <property type="entry name" value="Zn2-C6_fun-type_DNA-bd_sf"/>
</dbReference>
<keyword evidence="3" id="KW-0804">Transcription</keyword>
<dbReference type="GO" id="GO:0006351">
    <property type="term" value="P:DNA-templated transcription"/>
    <property type="evidence" value="ECO:0007669"/>
    <property type="project" value="InterPro"/>
</dbReference>
<feature type="domain" description="Zn(2)-C6 fungal-type" evidence="6">
    <location>
        <begin position="46"/>
        <end position="79"/>
    </location>
</feature>
<dbReference type="Pfam" id="PF04082">
    <property type="entry name" value="Fungal_trans"/>
    <property type="match status" value="1"/>
</dbReference>
<evidence type="ECO:0000256" key="1">
    <source>
        <dbReference type="ARBA" id="ARBA00022723"/>
    </source>
</evidence>
<dbReference type="InParanoid" id="A0A1J7IDC3"/>
<reference evidence="7 8" key="1">
    <citation type="submission" date="2016-10" db="EMBL/GenBank/DDBJ databases">
        <title>Draft genome sequence of Coniochaeta ligniaria NRRL30616, a lignocellulolytic fungus for bioabatement of inhibitors in plant biomass hydrolysates.</title>
        <authorList>
            <consortium name="DOE Joint Genome Institute"/>
            <person name="Jimenez D.J."/>
            <person name="Hector R.E."/>
            <person name="Riley R."/>
            <person name="Sun H."/>
            <person name="Grigoriev I.V."/>
            <person name="Van Elsas J.D."/>
            <person name="Nichols N.N."/>
        </authorList>
    </citation>
    <scope>NUCLEOTIDE SEQUENCE [LARGE SCALE GENOMIC DNA]</scope>
    <source>
        <strain evidence="7 8">NRRL 30616</strain>
    </source>
</reference>
<organism evidence="7 8">
    <name type="scientific">Coniochaeta ligniaria NRRL 30616</name>
    <dbReference type="NCBI Taxonomy" id="1408157"/>
    <lineage>
        <taxon>Eukaryota</taxon>
        <taxon>Fungi</taxon>
        <taxon>Dikarya</taxon>
        <taxon>Ascomycota</taxon>
        <taxon>Pezizomycotina</taxon>
        <taxon>Sordariomycetes</taxon>
        <taxon>Sordariomycetidae</taxon>
        <taxon>Coniochaetales</taxon>
        <taxon>Coniochaetaceae</taxon>
        <taxon>Coniochaeta</taxon>
    </lineage>
</organism>
<dbReference type="EMBL" id="KV875102">
    <property type="protein sequence ID" value="OIW25470.1"/>
    <property type="molecule type" value="Genomic_DNA"/>
</dbReference>
<keyword evidence="1" id="KW-0479">Metal-binding</keyword>
<dbReference type="OrthoDB" id="3364175at2759"/>
<keyword evidence="8" id="KW-1185">Reference proteome</keyword>
<evidence type="ECO:0000256" key="3">
    <source>
        <dbReference type="ARBA" id="ARBA00023163"/>
    </source>
</evidence>
<feature type="compositionally biased region" description="Polar residues" evidence="5">
    <location>
        <begin position="10"/>
        <end position="25"/>
    </location>
</feature>
<dbReference type="AlphaFoldDB" id="A0A1J7IDC3"/>
<dbReference type="GO" id="GO:0000981">
    <property type="term" value="F:DNA-binding transcription factor activity, RNA polymerase II-specific"/>
    <property type="evidence" value="ECO:0007669"/>
    <property type="project" value="InterPro"/>
</dbReference>
<feature type="compositionally biased region" description="Low complexity" evidence="5">
    <location>
        <begin position="165"/>
        <end position="179"/>
    </location>
</feature>
<dbReference type="GO" id="GO:0003677">
    <property type="term" value="F:DNA binding"/>
    <property type="evidence" value="ECO:0007669"/>
    <property type="project" value="InterPro"/>
</dbReference>
<feature type="region of interest" description="Disordered" evidence="5">
    <location>
        <begin position="132"/>
        <end position="195"/>
    </location>
</feature>
<dbReference type="CDD" id="cd12148">
    <property type="entry name" value="fungal_TF_MHR"/>
    <property type="match status" value="1"/>
</dbReference>
<dbReference type="PANTHER" id="PTHR47424">
    <property type="entry name" value="REGULATORY PROTEIN GAL4"/>
    <property type="match status" value="1"/>
</dbReference>
<evidence type="ECO:0000313" key="8">
    <source>
        <dbReference type="Proteomes" id="UP000182658"/>
    </source>
</evidence>
<feature type="compositionally biased region" description="Basic and acidic residues" evidence="5">
    <location>
        <begin position="180"/>
        <end position="195"/>
    </location>
</feature>
<dbReference type="CDD" id="cd00067">
    <property type="entry name" value="GAL4"/>
    <property type="match status" value="1"/>
</dbReference>
<feature type="region of interest" description="Disordered" evidence="5">
    <location>
        <begin position="251"/>
        <end position="307"/>
    </location>
</feature>
<dbReference type="InterPro" id="IPR051127">
    <property type="entry name" value="Fungal_SecMet_Regulators"/>
</dbReference>
<keyword evidence="2" id="KW-0805">Transcription regulation</keyword>
<feature type="compositionally biased region" description="Polar residues" evidence="5">
    <location>
        <begin position="253"/>
        <end position="269"/>
    </location>
</feature>
<dbReference type="STRING" id="1408157.A0A1J7IDC3"/>
<accession>A0A1J7IDC3</accession>
<evidence type="ECO:0000256" key="5">
    <source>
        <dbReference type="SAM" id="MobiDB-lite"/>
    </source>
</evidence>
<dbReference type="Proteomes" id="UP000182658">
    <property type="component" value="Unassembled WGS sequence"/>
</dbReference>
<sequence length="875" mass="96317">MSGDNGSPGPRSQSGVGTASNSGGRETSRRMQRRVAESHRKRSAQSCDLCRKKRGKCVPSPSGRGSCLACQAQDIACTYTLPRKTRFYGSVDDLSDRYRCLDAIVKAAFPSDATETASDLWHLGRRMGYNMPDISSQVDRPVNPDDVLKPKPPERAASLVPAPEPVVGPSDDPPSASVPVRDHRLPRSPSGEDVRLVRDTTGGVHYIGPSGSLQFLAQLRRLLISHNANGGFGSDGATTKFTQDDTAQALEAGSTQNGVDETEDSLPSRTTDHALTDGHSPGSVNSSIAQDFTKPSAEEVQDGRRELPPPQTMELLLQSYWKHVHQDYPLFHRGTFEEEYEVFRSQSNHLRQQSSAADTVSCDWGWFACLRMMLVFGSVSEPHISGIDHITLRRQCVAATRRLLPQLVSRCTLSSVRALILLSIFLHNNNERNASWVLLGAAVRAAIALGLHKSSALSSFRPMEREVRKSVFCTLYGFEQFLASSLGRPSGLNDVDIEVNPPKGGLLDGSNTSGDQLMELSSSLHEILAKARVVSERPDNDSTSVDGILHSLETWVRRVSAHRSRYIPPIRLGTRLFDFLSRDAMDISQLRTPLGWQDPSHLRETLLLHAEYRYVGLLVTRSSLLKDVAASRSSRNPSASVEESNTSRSTLCLWHACQLAQIILLLESFDLLNGVSGPDVFYGYSAAMVIILQLLRWPSNLSGPDESGSPEDETHKWLQDMVSSLKGAVSKVEKSSTMRRFALVMTKFQECVSNRQPHRDSTMISHNQEFNQEQMPDRSSHYFPDPFQTAGTPTTAAQTTMTPQFRYTQASEMPLVGMSELTTFSAWPSAMGDGYGGMSDSDLWMGPGAIMNSDGSSVEWREVESLLSHMMPSLG</sequence>
<dbReference type="Gene3D" id="4.10.240.10">
    <property type="entry name" value="Zn(2)-C6 fungal-type DNA-binding domain"/>
    <property type="match status" value="1"/>
</dbReference>
<dbReference type="PROSITE" id="PS00463">
    <property type="entry name" value="ZN2_CY6_FUNGAL_1"/>
    <property type="match status" value="1"/>
</dbReference>